<dbReference type="NCBIfam" id="TIGR01909">
    <property type="entry name" value="C_GCAxxG_C_C"/>
    <property type="match status" value="1"/>
</dbReference>
<organism evidence="1">
    <name type="scientific">marine sediment metagenome</name>
    <dbReference type="NCBI Taxonomy" id="412755"/>
    <lineage>
        <taxon>unclassified sequences</taxon>
        <taxon>metagenomes</taxon>
        <taxon>ecological metagenomes</taxon>
    </lineage>
</organism>
<protein>
    <recommendedName>
        <fullName evidence="2">C_GCAxxG_C_C family protein</fullName>
    </recommendedName>
</protein>
<dbReference type="AlphaFoldDB" id="X0U5B3"/>
<feature type="non-terminal residue" evidence="1">
    <location>
        <position position="141"/>
    </location>
</feature>
<gene>
    <name evidence="1" type="ORF">S01H1_26232</name>
</gene>
<comment type="caution">
    <text evidence="1">The sequence shown here is derived from an EMBL/GenBank/DDBJ whole genome shotgun (WGS) entry which is preliminary data.</text>
</comment>
<evidence type="ECO:0008006" key="2">
    <source>
        <dbReference type="Google" id="ProtNLM"/>
    </source>
</evidence>
<dbReference type="EMBL" id="BARS01015894">
    <property type="protein sequence ID" value="GAF95557.1"/>
    <property type="molecule type" value="Genomic_DNA"/>
</dbReference>
<dbReference type="Pfam" id="PF09719">
    <property type="entry name" value="C_GCAxxG_C_C"/>
    <property type="match status" value="1"/>
</dbReference>
<proteinExistence type="predicted"/>
<accession>X0U5B3</accession>
<evidence type="ECO:0000313" key="1">
    <source>
        <dbReference type="EMBL" id="GAF95557.1"/>
    </source>
</evidence>
<name>X0U5B3_9ZZZZ</name>
<sequence length="141" mass="15326">MMQGLSKEELLDKIEEAAQSYESNYHGCSRCVLLALQEHLNLGDDLTFQASTPFASGIAMKGETCGALLGGLLAVGLATASKNIEDESALSGSLAAGFRFYRRFEKEMGATLCRDIQKAKLGRYFNIADLNEYKEFKKAGG</sequence>
<dbReference type="InterPro" id="IPR010181">
    <property type="entry name" value="CGCAxxGCC_motif"/>
</dbReference>
<reference evidence="1" key="1">
    <citation type="journal article" date="2014" name="Front. Microbiol.">
        <title>High frequency of phylogenetically diverse reductive dehalogenase-homologous genes in deep subseafloor sedimentary metagenomes.</title>
        <authorList>
            <person name="Kawai M."/>
            <person name="Futagami T."/>
            <person name="Toyoda A."/>
            <person name="Takaki Y."/>
            <person name="Nishi S."/>
            <person name="Hori S."/>
            <person name="Arai W."/>
            <person name="Tsubouchi T."/>
            <person name="Morono Y."/>
            <person name="Uchiyama I."/>
            <person name="Ito T."/>
            <person name="Fujiyama A."/>
            <person name="Inagaki F."/>
            <person name="Takami H."/>
        </authorList>
    </citation>
    <scope>NUCLEOTIDE SEQUENCE</scope>
    <source>
        <strain evidence="1">Expedition CK06-06</strain>
    </source>
</reference>